<name>G4T7U6_SERID</name>
<dbReference type="PANTHER" id="PTHR13389">
    <property type="entry name" value="PUMILIO HOMOLOG 3"/>
    <property type="match status" value="1"/>
</dbReference>
<dbReference type="FunCoup" id="G4T7U6">
    <property type="interactions" value="516"/>
</dbReference>
<evidence type="ECO:0000313" key="6">
    <source>
        <dbReference type="Proteomes" id="UP000007148"/>
    </source>
</evidence>
<dbReference type="PROSITE" id="PS50303">
    <property type="entry name" value="PUM_HD"/>
    <property type="match status" value="1"/>
</dbReference>
<feature type="compositionally biased region" description="Polar residues" evidence="3">
    <location>
        <begin position="1"/>
        <end position="11"/>
    </location>
</feature>
<dbReference type="InterPro" id="IPR012959">
    <property type="entry name" value="CPL_dom"/>
</dbReference>
<dbReference type="Proteomes" id="UP000007148">
    <property type="component" value="Unassembled WGS sequence"/>
</dbReference>
<dbReference type="SMART" id="SM00025">
    <property type="entry name" value="Pumilio"/>
    <property type="match status" value="5"/>
</dbReference>
<dbReference type="InParanoid" id="G4T7U6"/>
<keyword evidence="2" id="KW-0694">RNA-binding</keyword>
<feature type="region of interest" description="Disordered" evidence="3">
    <location>
        <begin position="1"/>
        <end position="94"/>
    </location>
</feature>
<dbReference type="SUPFAM" id="SSF48371">
    <property type="entry name" value="ARM repeat"/>
    <property type="match status" value="1"/>
</dbReference>
<dbReference type="STRING" id="1109443.G4T7U6"/>
<dbReference type="GO" id="GO:0006417">
    <property type="term" value="P:regulation of translation"/>
    <property type="evidence" value="ECO:0007669"/>
    <property type="project" value="TreeGrafter"/>
</dbReference>
<dbReference type="GO" id="GO:0005730">
    <property type="term" value="C:nucleolus"/>
    <property type="evidence" value="ECO:0007669"/>
    <property type="project" value="TreeGrafter"/>
</dbReference>
<dbReference type="EMBL" id="CAFZ01000013">
    <property type="protein sequence ID" value="CCA67395.1"/>
    <property type="molecule type" value="Genomic_DNA"/>
</dbReference>
<comment type="caution">
    <text evidence="5">The sequence shown here is derived from an EMBL/GenBank/DDBJ whole genome shotgun (WGS) entry which is preliminary data.</text>
</comment>
<gene>
    <name evidence="5" type="ORF">PIIN_01226</name>
</gene>
<accession>G4T7U6</accession>
<evidence type="ECO:0000256" key="1">
    <source>
        <dbReference type="ARBA" id="ARBA00022737"/>
    </source>
</evidence>
<dbReference type="PANTHER" id="PTHR13389:SF0">
    <property type="entry name" value="PUMILIO HOMOLOG 3"/>
    <property type="match status" value="1"/>
</dbReference>
<reference evidence="5 6" key="1">
    <citation type="journal article" date="2011" name="PLoS Pathog.">
        <title>Endophytic Life Strategies Decoded by Genome and Transcriptome Analyses of the Mutualistic Root Symbiont Piriformospora indica.</title>
        <authorList>
            <person name="Zuccaro A."/>
            <person name="Lahrmann U."/>
            <person name="Guldener U."/>
            <person name="Langen G."/>
            <person name="Pfiffi S."/>
            <person name="Biedenkopf D."/>
            <person name="Wong P."/>
            <person name="Samans B."/>
            <person name="Grimm C."/>
            <person name="Basiewicz M."/>
            <person name="Murat C."/>
            <person name="Martin F."/>
            <person name="Kogel K.H."/>
        </authorList>
    </citation>
    <scope>NUCLEOTIDE SEQUENCE [LARGE SCALE GENOMIC DNA]</scope>
    <source>
        <strain evidence="5 6">DSM 11827</strain>
    </source>
</reference>
<evidence type="ECO:0000313" key="5">
    <source>
        <dbReference type="EMBL" id="CCA67395.1"/>
    </source>
</evidence>
<dbReference type="GO" id="GO:0003729">
    <property type="term" value="F:mRNA binding"/>
    <property type="evidence" value="ECO:0007669"/>
    <property type="project" value="TreeGrafter"/>
</dbReference>
<organism evidence="5 6">
    <name type="scientific">Serendipita indica (strain DSM 11827)</name>
    <name type="common">Root endophyte fungus</name>
    <name type="synonym">Piriformospora indica</name>
    <dbReference type="NCBI Taxonomy" id="1109443"/>
    <lineage>
        <taxon>Eukaryota</taxon>
        <taxon>Fungi</taxon>
        <taxon>Dikarya</taxon>
        <taxon>Basidiomycota</taxon>
        <taxon>Agaricomycotina</taxon>
        <taxon>Agaricomycetes</taxon>
        <taxon>Sebacinales</taxon>
        <taxon>Serendipitaceae</taxon>
        <taxon>Serendipita</taxon>
    </lineage>
</organism>
<protein>
    <recommendedName>
        <fullName evidence="4">PUM-HD domain-containing protein</fullName>
    </recommendedName>
</protein>
<dbReference type="eggNOG" id="KOG2050">
    <property type="taxonomic scope" value="Eukaryota"/>
</dbReference>
<dbReference type="InterPro" id="IPR016024">
    <property type="entry name" value="ARM-type_fold"/>
</dbReference>
<evidence type="ECO:0000256" key="3">
    <source>
        <dbReference type="SAM" id="MobiDB-lite"/>
    </source>
</evidence>
<dbReference type="HOGENOM" id="CLU_013994_2_0_1"/>
<dbReference type="OMA" id="YGPEFSI"/>
<feature type="domain" description="PUM-HD" evidence="4">
    <location>
        <begin position="118"/>
        <end position="487"/>
    </location>
</feature>
<keyword evidence="1" id="KW-0677">Repeat</keyword>
<feature type="compositionally biased region" description="Acidic residues" evidence="3">
    <location>
        <begin position="52"/>
        <end position="71"/>
    </location>
</feature>
<dbReference type="InterPro" id="IPR040059">
    <property type="entry name" value="PUM3"/>
</dbReference>
<keyword evidence="6" id="KW-1185">Reference proteome</keyword>
<proteinExistence type="predicted"/>
<evidence type="ECO:0000259" key="4">
    <source>
        <dbReference type="PROSITE" id="PS50303"/>
    </source>
</evidence>
<dbReference type="InterPro" id="IPR033133">
    <property type="entry name" value="PUM-HD"/>
</dbReference>
<sequence>MPTKSGIQPQNKGLKRPAARQGGKTPKRRNTNADTIKKKSVPVTATTPDAGSSDDESLMDSEGEENDEDAVEVTPTSAPPAGKGSAFESHKAQKELLAQRKAAKPNAEMTMHAKQLWNAARQRNLSKQERDDLCKKLADTVRGKVSEVACRHDTSRIIQTLVKYGRQEQRDMVASELKGQYKTLAQNKYSKFLILKLIRYCPKHRPSIFSEFQGHVLRLLLHREAGQVISEAFELYSNSTERAILLREFYGKEVALFEPKKEGDLGLRGVLTGLEQERALRILSAVKENLQSIFENSDKGAVSNAIVHSALWEYLSELERLNDKAESERRRQEIYEICEDSVAEMVHTRNGSQSVRYFLAYGSAKNRKQIVKLLKPHLERICLDSEAQLVLFTLLEVTDDTKMISKSVLGDLAALTPKLYADSNGRRALLYPLIYRSTRHVTPAMAAVLATTDSIRELTSKKDDDVRKAEIRKAYSEDMLNQVKLHASKMITDTGGSLLVAEVLLHADGDVASATEAILLPFKADYPAKNGETHPVQLSHTSRMLKQLLQGGHWSHANKTVVRSKYFDAVAFASTFLRILGDEDNGARLVAMAKGDGAFVVAELCERIEKEGSAADKGKLKKWFPRNVVGEIEHQDVKGASVLVEKLAALRAA</sequence>
<dbReference type="Pfam" id="PF08144">
    <property type="entry name" value="CPL"/>
    <property type="match status" value="1"/>
</dbReference>
<dbReference type="InterPro" id="IPR001313">
    <property type="entry name" value="Pumilio_RNA-bd_rpt"/>
</dbReference>
<dbReference type="InterPro" id="IPR011989">
    <property type="entry name" value="ARM-like"/>
</dbReference>
<dbReference type="AlphaFoldDB" id="G4T7U6"/>
<dbReference type="OrthoDB" id="497380at2759"/>
<dbReference type="Gene3D" id="1.25.10.10">
    <property type="entry name" value="Leucine-rich Repeat Variant"/>
    <property type="match status" value="1"/>
</dbReference>
<evidence type="ECO:0000256" key="2">
    <source>
        <dbReference type="ARBA" id="ARBA00022884"/>
    </source>
</evidence>